<evidence type="ECO:0000313" key="4">
    <source>
        <dbReference type="EMBL" id="TPE60500.1"/>
    </source>
</evidence>
<dbReference type="InterPro" id="IPR001466">
    <property type="entry name" value="Beta-lactam-related"/>
</dbReference>
<feature type="transmembrane region" description="Helical" evidence="1">
    <location>
        <begin position="615"/>
        <end position="636"/>
    </location>
</feature>
<dbReference type="Pfam" id="PF00144">
    <property type="entry name" value="Beta-lactamase"/>
    <property type="match status" value="1"/>
</dbReference>
<dbReference type="SUPFAM" id="SSF56601">
    <property type="entry name" value="beta-lactamase/transpeptidase-like"/>
    <property type="match status" value="1"/>
</dbReference>
<accession>A0A501XIX6</accession>
<keyword evidence="2" id="KW-0732">Signal</keyword>
<dbReference type="Gene3D" id="3.40.710.10">
    <property type="entry name" value="DD-peptidase/beta-lactamase superfamily"/>
    <property type="match status" value="1"/>
</dbReference>
<dbReference type="Proteomes" id="UP000319897">
    <property type="component" value="Unassembled WGS sequence"/>
</dbReference>
<evidence type="ECO:0000313" key="5">
    <source>
        <dbReference type="Proteomes" id="UP000319897"/>
    </source>
</evidence>
<feature type="chain" id="PRO_5021203562" evidence="2">
    <location>
        <begin position="27"/>
        <end position="641"/>
    </location>
</feature>
<comment type="caution">
    <text evidence="4">The sequence shown here is derived from an EMBL/GenBank/DDBJ whole genome shotgun (WGS) entry which is preliminary data.</text>
</comment>
<evidence type="ECO:0000259" key="3">
    <source>
        <dbReference type="Pfam" id="PF00144"/>
    </source>
</evidence>
<dbReference type="RefSeq" id="WP_140928436.1">
    <property type="nucleotide sequence ID" value="NZ_VFSU01000026.1"/>
</dbReference>
<feature type="signal peptide" evidence="2">
    <location>
        <begin position="1"/>
        <end position="26"/>
    </location>
</feature>
<dbReference type="InterPro" id="IPR012338">
    <property type="entry name" value="Beta-lactam/transpept-like"/>
</dbReference>
<keyword evidence="1" id="KW-0812">Transmembrane</keyword>
<feature type="transmembrane region" description="Helical" evidence="1">
    <location>
        <begin position="508"/>
        <end position="530"/>
    </location>
</feature>
<feature type="transmembrane region" description="Helical" evidence="1">
    <location>
        <begin position="582"/>
        <end position="603"/>
    </location>
</feature>
<feature type="domain" description="Beta-lactamase-related" evidence="3">
    <location>
        <begin position="43"/>
        <end position="376"/>
    </location>
</feature>
<evidence type="ECO:0000256" key="2">
    <source>
        <dbReference type="SAM" id="SignalP"/>
    </source>
</evidence>
<sequence length="641" mass="68195">MNARARLIAALAGLAASILVSGPARAQTCAPPGSLSAADSQAIDRLVRDAMREHQVPGVTLAIVRDGRIIALKGYGDADIASGHPVDPRRTLFRIGSVTKLFTYTAALQQVEQGRLALDTDINRYLPPPGLRVPAGPPVTAQTIMGHRAGFETAGLGYDFFGDTARVPTLRTFVARHQPAIVRQPGDATAYSDFGPTALGLAVETVSGEPYAAYVTRHILSPLGMASTTLAEPVAASLPAPHGRMVPELAARTATAYASGSPAAAPLPVEHIFPAAAPAGSAWSTAADMACFALAWLNDGALGEARLLSPETVKAMRRRNWNDRLGATDFAHGWFQRDLGEAKAYQHTGGMLGFTANLLIVPERNIGLFIAGNSNSAWPLTLRLPDRILTRLDPALTWKPAPARPAPGELADYAGLFLANTRSFTRLEGLLALADEARVEAAGPDALWISLPGGAPERWTRIGRDLFESPPYGDRIRFVRDAQGDVVRFYHPMGHRGFDRIPFWRSALLLWLSLALTMGLGAVLLGSILALRWQHERRALKLTAAATAIIGITLPAIGVAAARALEDPALAFHWPPPALRLLVGWGYAAALAAIALFAMLPAVRPASGLLAPRRTGLLSALSLGASVILLWLHNLFAPAMQ</sequence>
<keyword evidence="1" id="KW-1133">Transmembrane helix</keyword>
<keyword evidence="5" id="KW-1185">Reference proteome</keyword>
<name>A0A501XIX6_9SPHN</name>
<protein>
    <submittedName>
        <fullName evidence="4">Beta-lactamase family protein</fullName>
    </submittedName>
</protein>
<reference evidence="4 5" key="1">
    <citation type="submission" date="2019-06" db="EMBL/GenBank/DDBJ databases">
        <authorList>
            <person name="Lee I."/>
            <person name="Jang G.I."/>
            <person name="Hwang C.Y."/>
        </authorList>
    </citation>
    <scope>NUCLEOTIDE SEQUENCE [LARGE SCALE GENOMIC DNA]</scope>
    <source>
        <strain evidence="4 5">PAMC 28131</strain>
    </source>
</reference>
<dbReference type="PANTHER" id="PTHR46825">
    <property type="entry name" value="D-ALANYL-D-ALANINE-CARBOXYPEPTIDASE/ENDOPEPTIDASE AMPH"/>
    <property type="match status" value="1"/>
</dbReference>
<organism evidence="4 5">
    <name type="scientific">Sandaracinobacter neustonicus</name>
    <dbReference type="NCBI Taxonomy" id="1715348"/>
    <lineage>
        <taxon>Bacteria</taxon>
        <taxon>Pseudomonadati</taxon>
        <taxon>Pseudomonadota</taxon>
        <taxon>Alphaproteobacteria</taxon>
        <taxon>Sphingomonadales</taxon>
        <taxon>Sphingosinicellaceae</taxon>
        <taxon>Sandaracinobacter</taxon>
    </lineage>
</organism>
<keyword evidence="1" id="KW-0472">Membrane</keyword>
<dbReference type="EMBL" id="VFSU01000026">
    <property type="protein sequence ID" value="TPE60500.1"/>
    <property type="molecule type" value="Genomic_DNA"/>
</dbReference>
<feature type="transmembrane region" description="Helical" evidence="1">
    <location>
        <begin position="542"/>
        <end position="562"/>
    </location>
</feature>
<proteinExistence type="predicted"/>
<dbReference type="PANTHER" id="PTHR46825:SF9">
    <property type="entry name" value="BETA-LACTAMASE-RELATED DOMAIN-CONTAINING PROTEIN"/>
    <property type="match status" value="1"/>
</dbReference>
<evidence type="ECO:0000256" key="1">
    <source>
        <dbReference type="SAM" id="Phobius"/>
    </source>
</evidence>
<dbReference type="InterPro" id="IPR050491">
    <property type="entry name" value="AmpC-like"/>
</dbReference>
<dbReference type="OrthoDB" id="119951at2"/>
<dbReference type="AlphaFoldDB" id="A0A501XIX6"/>
<gene>
    <name evidence="4" type="ORF">FJQ54_10875</name>
</gene>